<gene>
    <name evidence="1" type="ORF">BDN71DRAFT_283510</name>
</gene>
<name>A0A9P6D2A0_PLEER</name>
<dbReference type="AlphaFoldDB" id="A0A9P6D2A0"/>
<dbReference type="EMBL" id="MU154662">
    <property type="protein sequence ID" value="KAF9489726.1"/>
    <property type="molecule type" value="Genomic_DNA"/>
</dbReference>
<comment type="caution">
    <text evidence="1">The sequence shown here is derived from an EMBL/GenBank/DDBJ whole genome shotgun (WGS) entry which is preliminary data.</text>
</comment>
<dbReference type="Proteomes" id="UP000807025">
    <property type="component" value="Unassembled WGS sequence"/>
</dbReference>
<keyword evidence="2" id="KW-1185">Reference proteome</keyword>
<evidence type="ECO:0000313" key="2">
    <source>
        <dbReference type="Proteomes" id="UP000807025"/>
    </source>
</evidence>
<accession>A0A9P6D2A0</accession>
<sequence>MEASITDEGMADGEASGERDYFVVPASTEMDADCATIADGEFPRFEMRLDLDTLTDSHLLFGIKMQGDHPEGACRISDMVNEGWRLVVTKLNMVPGWYCLLYAIKHQLSFAVRPLRRGDKRYPVWRSEDKFQVLGLEFTFFIGFVERDMVLLAVDGCAIDGSDPWITD</sequence>
<organism evidence="1 2">
    <name type="scientific">Pleurotus eryngii</name>
    <name type="common">Boletus of the steppes</name>
    <dbReference type="NCBI Taxonomy" id="5323"/>
    <lineage>
        <taxon>Eukaryota</taxon>
        <taxon>Fungi</taxon>
        <taxon>Dikarya</taxon>
        <taxon>Basidiomycota</taxon>
        <taxon>Agaricomycotina</taxon>
        <taxon>Agaricomycetes</taxon>
        <taxon>Agaricomycetidae</taxon>
        <taxon>Agaricales</taxon>
        <taxon>Pleurotineae</taxon>
        <taxon>Pleurotaceae</taxon>
        <taxon>Pleurotus</taxon>
    </lineage>
</organism>
<reference evidence="1" key="1">
    <citation type="submission" date="2020-11" db="EMBL/GenBank/DDBJ databases">
        <authorList>
            <consortium name="DOE Joint Genome Institute"/>
            <person name="Ahrendt S."/>
            <person name="Riley R."/>
            <person name="Andreopoulos W."/>
            <person name="Labutti K."/>
            <person name="Pangilinan J."/>
            <person name="Ruiz-Duenas F.J."/>
            <person name="Barrasa J.M."/>
            <person name="Sanchez-Garcia M."/>
            <person name="Camarero S."/>
            <person name="Miyauchi S."/>
            <person name="Serrano A."/>
            <person name="Linde D."/>
            <person name="Babiker R."/>
            <person name="Drula E."/>
            <person name="Ayuso-Fernandez I."/>
            <person name="Pacheco R."/>
            <person name="Padilla G."/>
            <person name="Ferreira P."/>
            <person name="Barriuso J."/>
            <person name="Kellner H."/>
            <person name="Castanera R."/>
            <person name="Alfaro M."/>
            <person name="Ramirez L."/>
            <person name="Pisabarro A.G."/>
            <person name="Kuo A."/>
            <person name="Tritt A."/>
            <person name="Lipzen A."/>
            <person name="He G."/>
            <person name="Yan M."/>
            <person name="Ng V."/>
            <person name="Cullen D."/>
            <person name="Martin F."/>
            <person name="Rosso M.-N."/>
            <person name="Henrissat B."/>
            <person name="Hibbett D."/>
            <person name="Martinez A.T."/>
            <person name="Grigoriev I.V."/>
        </authorList>
    </citation>
    <scope>NUCLEOTIDE SEQUENCE</scope>
    <source>
        <strain evidence="1">ATCC 90797</strain>
    </source>
</reference>
<evidence type="ECO:0000313" key="1">
    <source>
        <dbReference type="EMBL" id="KAF9489726.1"/>
    </source>
</evidence>
<protein>
    <submittedName>
        <fullName evidence="1">Uncharacterized protein</fullName>
    </submittedName>
</protein>
<proteinExistence type="predicted"/>